<dbReference type="EMBL" id="CU207211">
    <property type="protein sequence ID" value="CAL61324.1"/>
    <property type="molecule type" value="Genomic_DNA"/>
</dbReference>
<dbReference type="KEGG" id="har:HEAR1145"/>
<name>A4G487_HERAR</name>
<evidence type="ECO:0000256" key="1">
    <source>
        <dbReference type="SAM" id="Phobius"/>
    </source>
</evidence>
<gene>
    <name evidence="3" type="ordered locus">HEAR1145</name>
</gene>
<dbReference type="STRING" id="204773.HEAR1145"/>
<protein>
    <submittedName>
        <fullName evidence="3">Glycosyl transferase, group 1 family protein</fullName>
    </submittedName>
</protein>
<dbReference type="SUPFAM" id="SSF53756">
    <property type="entry name" value="UDP-Glycosyltransferase/glycogen phosphorylase"/>
    <property type="match status" value="1"/>
</dbReference>
<proteinExistence type="predicted"/>
<keyword evidence="1" id="KW-0472">Membrane</keyword>
<keyword evidence="4" id="KW-1185">Reference proteome</keyword>
<dbReference type="Pfam" id="PF13692">
    <property type="entry name" value="Glyco_trans_1_4"/>
    <property type="match status" value="1"/>
</dbReference>
<evidence type="ECO:0000259" key="2">
    <source>
        <dbReference type="Pfam" id="PF13579"/>
    </source>
</evidence>
<dbReference type="Pfam" id="PF13579">
    <property type="entry name" value="Glyco_trans_4_4"/>
    <property type="match status" value="1"/>
</dbReference>
<evidence type="ECO:0000313" key="4">
    <source>
        <dbReference type="Proteomes" id="UP000006697"/>
    </source>
</evidence>
<organism evidence="3 4">
    <name type="scientific">Herminiimonas arsenicoxydans</name>
    <dbReference type="NCBI Taxonomy" id="204773"/>
    <lineage>
        <taxon>Bacteria</taxon>
        <taxon>Pseudomonadati</taxon>
        <taxon>Pseudomonadota</taxon>
        <taxon>Betaproteobacteria</taxon>
        <taxon>Burkholderiales</taxon>
        <taxon>Oxalobacteraceae</taxon>
        <taxon>Herminiimonas</taxon>
    </lineage>
</organism>
<keyword evidence="1" id="KW-0812">Transmembrane</keyword>
<dbReference type="GO" id="GO:0016757">
    <property type="term" value="F:glycosyltransferase activity"/>
    <property type="evidence" value="ECO:0007669"/>
    <property type="project" value="UniProtKB-ARBA"/>
</dbReference>
<feature type="transmembrane region" description="Helical" evidence="1">
    <location>
        <begin position="81"/>
        <end position="100"/>
    </location>
</feature>
<dbReference type="InterPro" id="IPR028098">
    <property type="entry name" value="Glyco_trans_4-like_N"/>
</dbReference>
<feature type="domain" description="Glycosyltransferase subfamily 4-like N-terminal" evidence="2">
    <location>
        <begin position="16"/>
        <end position="198"/>
    </location>
</feature>
<dbReference type="CAZy" id="GT4">
    <property type="family name" value="Glycosyltransferase Family 4"/>
</dbReference>
<reference evidence="3 4" key="1">
    <citation type="journal article" date="2007" name="PLoS Genet.">
        <title>A tale of two oxidation states: bacterial colonization of arsenic-rich environments.</title>
        <authorList>
            <person name="Muller D."/>
            <person name="Medigue C."/>
            <person name="Koechler S."/>
            <person name="Barbe V."/>
            <person name="Barakat M."/>
            <person name="Talla E."/>
            <person name="Bonnefoy V."/>
            <person name="Krin E."/>
            <person name="Arsene-Ploetze F."/>
            <person name="Carapito C."/>
            <person name="Chandler M."/>
            <person name="Cournoyer B."/>
            <person name="Cruveiller S."/>
            <person name="Dossat C."/>
            <person name="Duval S."/>
            <person name="Heymann M."/>
            <person name="Leize E."/>
            <person name="Lieutaud A."/>
            <person name="Lievremont D."/>
            <person name="Makita Y."/>
            <person name="Mangenot S."/>
            <person name="Nitschke W."/>
            <person name="Ortet P."/>
            <person name="Perdrial N."/>
            <person name="Schoepp B."/>
            <person name="Siguier N."/>
            <person name="Simeonova D.D."/>
            <person name="Rouy Z."/>
            <person name="Segurens B."/>
            <person name="Turlin E."/>
            <person name="Vallenet D."/>
            <person name="Van Dorsselaer A."/>
            <person name="Weiss S."/>
            <person name="Weissenbach J."/>
            <person name="Lett M.C."/>
            <person name="Danchin A."/>
            <person name="Bertin P.N."/>
        </authorList>
    </citation>
    <scope>NUCLEOTIDE SEQUENCE [LARGE SCALE GENOMIC DNA]</scope>
    <source>
        <strain evidence="4">ULPAs1</strain>
    </source>
</reference>
<sequence>MKVLIVSQYFWPESFRINELIQSLIKRGVDVDVLTGQPNYPEGVVFPGYRAGACQQEYWSGARIYRVPLAPRGSKSAIKLAFNYLSFVVSGLLIGPWMLRKNNYDVIFVYAPSPILQAIPAIFLGWLKRCGVIVWVQDLWPESLQATGYVRNPRILAAVAQVVRFIYRHSDLLLVQSEAFEARVAALAPGTRVVYYPNSVDSSFAVPSEMSLPDIPALKEGFCIVFAGNIGTGQAVEVIVEAAALLTEYADIRFVVLGHGSRWDWMREEVQVRGLSNVYLPGRYPVETMPGLMQKASALLVTLADQPIFAATVPSKVQAYMAAGKPILACLNGEGARLVSKAQAGLVSAAENAQALADSILCLYKMTDAERAQMGENGRRYFKEHFDQDILTDQLIDHFHAVSASSKGQE</sequence>
<accession>A4G487</accession>
<keyword evidence="3" id="KW-0808">Transferase</keyword>
<dbReference type="CDD" id="cd03794">
    <property type="entry name" value="GT4_WbuB-like"/>
    <property type="match status" value="1"/>
</dbReference>
<dbReference type="AlphaFoldDB" id="A4G487"/>
<dbReference type="Gene3D" id="3.40.50.2000">
    <property type="entry name" value="Glycogen Phosphorylase B"/>
    <property type="match status" value="2"/>
</dbReference>
<dbReference type="Proteomes" id="UP000006697">
    <property type="component" value="Chromosome"/>
</dbReference>
<evidence type="ECO:0000313" key="3">
    <source>
        <dbReference type="EMBL" id="CAL61324.1"/>
    </source>
</evidence>
<dbReference type="HOGENOM" id="CLU_009583_11_2_4"/>
<dbReference type="eggNOG" id="COG0438">
    <property type="taxonomic scope" value="Bacteria"/>
</dbReference>
<keyword evidence="1" id="KW-1133">Transmembrane helix</keyword>
<dbReference type="PANTHER" id="PTHR12526:SF622">
    <property type="entry name" value="GLYCOSYLTRANSFERASE (GROUP I)"/>
    <property type="match status" value="1"/>
</dbReference>
<dbReference type="OrthoDB" id="9787293at2"/>
<dbReference type="PANTHER" id="PTHR12526">
    <property type="entry name" value="GLYCOSYLTRANSFERASE"/>
    <property type="match status" value="1"/>
</dbReference>